<dbReference type="OrthoDB" id="9806357at2"/>
<dbReference type="EMBL" id="LT838813">
    <property type="protein sequence ID" value="SMD41828.1"/>
    <property type="molecule type" value="Genomic_DNA"/>
</dbReference>
<accession>A0A1W2GZN4</accession>
<dbReference type="Proteomes" id="UP000192333">
    <property type="component" value="Chromosome I"/>
</dbReference>
<dbReference type="RefSeq" id="WP_084118689.1">
    <property type="nucleotide sequence ID" value="NZ_LT838813.1"/>
</dbReference>
<evidence type="ECO:0000313" key="2">
    <source>
        <dbReference type="Proteomes" id="UP000192333"/>
    </source>
</evidence>
<keyword evidence="2" id="KW-1185">Reference proteome</keyword>
<name>A0A1W2GZN4_9BACT</name>
<evidence type="ECO:0000313" key="1">
    <source>
        <dbReference type="EMBL" id="SMD41828.1"/>
    </source>
</evidence>
<dbReference type="InterPro" id="IPR021516">
    <property type="entry name" value="DUF3179"/>
</dbReference>
<dbReference type="STRING" id="758820.SAMN00777080_0359"/>
<gene>
    <name evidence="1" type="ORF">SAMN00777080_0359</name>
</gene>
<reference evidence="2" key="1">
    <citation type="submission" date="2017-04" db="EMBL/GenBank/DDBJ databases">
        <authorList>
            <person name="Varghese N."/>
            <person name="Submissions S."/>
        </authorList>
    </citation>
    <scope>NUCLEOTIDE SEQUENCE [LARGE SCALE GENOMIC DNA]</scope>
    <source>
        <strain evidence="2">DSM 16537</strain>
    </source>
</reference>
<dbReference type="Pfam" id="PF11376">
    <property type="entry name" value="DUF3179"/>
    <property type="match status" value="1"/>
</dbReference>
<protein>
    <submittedName>
        <fullName evidence="1">Uncharacterized protein</fullName>
    </submittedName>
</protein>
<organism evidence="1 2">
    <name type="scientific">Aquiflexum balticum DSM 16537</name>
    <dbReference type="NCBI Taxonomy" id="758820"/>
    <lineage>
        <taxon>Bacteria</taxon>
        <taxon>Pseudomonadati</taxon>
        <taxon>Bacteroidota</taxon>
        <taxon>Cytophagia</taxon>
        <taxon>Cytophagales</taxon>
        <taxon>Cyclobacteriaceae</taxon>
        <taxon>Aquiflexum</taxon>
    </lineage>
</organism>
<dbReference type="AlphaFoldDB" id="A0A1W2GZN4"/>
<sequence length="108" mass="12799">MLFGNPKSIFHHAYDWNDLKNQRIIHDIIGKTPIFLVLSEDDLSFAAFKRESFQYFQIKEDTLHSDESKFNLAGKSFHSGTPSLEKINAYQEFWHSWRTFHPSTRIHN</sequence>
<proteinExistence type="predicted"/>